<dbReference type="Proteomes" id="UP000004508">
    <property type="component" value="Unassembled WGS sequence"/>
</dbReference>
<dbReference type="STRING" id="485913.Krac_3715"/>
<keyword evidence="3" id="KW-1185">Reference proteome</keyword>
<name>D6U2U7_KTERA</name>
<proteinExistence type="predicted"/>
<evidence type="ECO:0000313" key="3">
    <source>
        <dbReference type="Proteomes" id="UP000004508"/>
    </source>
</evidence>
<protein>
    <submittedName>
        <fullName evidence="2">Uncharacterized protein</fullName>
    </submittedName>
</protein>
<dbReference type="AlphaFoldDB" id="D6U2U7"/>
<feature type="region of interest" description="Disordered" evidence="1">
    <location>
        <begin position="1"/>
        <end position="25"/>
    </location>
</feature>
<gene>
    <name evidence="2" type="ORF">Krac_3715</name>
</gene>
<evidence type="ECO:0000313" key="2">
    <source>
        <dbReference type="EMBL" id="EFH82852.1"/>
    </source>
</evidence>
<comment type="caution">
    <text evidence="2">The sequence shown here is derived from an EMBL/GenBank/DDBJ whole genome shotgun (WGS) entry which is preliminary data.</text>
</comment>
<dbReference type="eggNOG" id="COG2801">
    <property type="taxonomic scope" value="Bacteria"/>
</dbReference>
<evidence type="ECO:0000256" key="1">
    <source>
        <dbReference type="SAM" id="MobiDB-lite"/>
    </source>
</evidence>
<dbReference type="RefSeq" id="WP_007921259.1">
    <property type="nucleotide sequence ID" value="NZ_ADVG01000004.1"/>
</dbReference>
<dbReference type="EMBL" id="ADVG01000004">
    <property type="protein sequence ID" value="EFH82852.1"/>
    <property type="molecule type" value="Genomic_DNA"/>
</dbReference>
<dbReference type="InParanoid" id="D6U2U7"/>
<organism evidence="2 3">
    <name type="scientific">Ktedonobacter racemifer DSM 44963</name>
    <dbReference type="NCBI Taxonomy" id="485913"/>
    <lineage>
        <taxon>Bacteria</taxon>
        <taxon>Bacillati</taxon>
        <taxon>Chloroflexota</taxon>
        <taxon>Ktedonobacteria</taxon>
        <taxon>Ktedonobacterales</taxon>
        <taxon>Ktedonobacteraceae</taxon>
        <taxon>Ktedonobacter</taxon>
    </lineage>
</organism>
<sequence length="165" mass="18620">MQLNEDEAGPYQAIPQPGASWQPEDHPLLHPHEYERGGTAKLLTLFRPTTGLLRAKGVVSATNAVLHPWLKEQLSEVLDELEKKQPAETLPPEAERAHYAQWKTWLTQHSCEESTDKSHLLLFSTRSFVHTQDSLPQKSLAFRYTPDCATEETLLNVSSPRQQAA</sequence>
<accession>D6U2U7</accession>
<reference evidence="2 3" key="1">
    <citation type="journal article" date="2011" name="Stand. Genomic Sci.">
        <title>Non-contiguous finished genome sequence and contextual data of the filamentous soil bacterium Ktedonobacter racemifer type strain (SOSP1-21).</title>
        <authorList>
            <person name="Chang Y.J."/>
            <person name="Land M."/>
            <person name="Hauser L."/>
            <person name="Chertkov O."/>
            <person name="Del Rio T.G."/>
            <person name="Nolan M."/>
            <person name="Copeland A."/>
            <person name="Tice H."/>
            <person name="Cheng J.F."/>
            <person name="Lucas S."/>
            <person name="Han C."/>
            <person name="Goodwin L."/>
            <person name="Pitluck S."/>
            <person name="Ivanova N."/>
            <person name="Ovchinikova G."/>
            <person name="Pati A."/>
            <person name="Chen A."/>
            <person name="Palaniappan K."/>
            <person name="Mavromatis K."/>
            <person name="Liolios K."/>
            <person name="Brettin T."/>
            <person name="Fiebig A."/>
            <person name="Rohde M."/>
            <person name="Abt B."/>
            <person name="Goker M."/>
            <person name="Detter J.C."/>
            <person name="Woyke T."/>
            <person name="Bristow J."/>
            <person name="Eisen J.A."/>
            <person name="Markowitz V."/>
            <person name="Hugenholtz P."/>
            <person name="Kyrpides N.C."/>
            <person name="Klenk H.P."/>
            <person name="Lapidus A."/>
        </authorList>
    </citation>
    <scope>NUCLEOTIDE SEQUENCE [LARGE SCALE GENOMIC DNA]</scope>
    <source>
        <strain evidence="3">DSM 44963</strain>
    </source>
</reference>